<dbReference type="SUPFAM" id="SSF54695">
    <property type="entry name" value="POZ domain"/>
    <property type="match status" value="1"/>
</dbReference>
<dbReference type="EMBL" id="DF838601">
    <property type="protein sequence ID" value="GAT43099.1"/>
    <property type="molecule type" value="Genomic_DNA"/>
</dbReference>
<evidence type="ECO:0000256" key="1">
    <source>
        <dbReference type="SAM" id="MobiDB-lite"/>
    </source>
</evidence>
<gene>
    <name evidence="3" type="ORF">MCHLO_00792</name>
</gene>
<dbReference type="Pfam" id="PF00651">
    <property type="entry name" value="BTB"/>
    <property type="match status" value="1"/>
</dbReference>
<dbReference type="Gene3D" id="3.30.710.10">
    <property type="entry name" value="Potassium Channel Kv1.1, Chain A"/>
    <property type="match status" value="1"/>
</dbReference>
<name>A0ABQ0KW18_MYCCL</name>
<reference evidence="3" key="1">
    <citation type="submission" date="2014-09" db="EMBL/GenBank/DDBJ databases">
        <title>Genome sequence of the luminous mushroom Mycena chlorophos for searching fungal bioluminescence genes.</title>
        <authorList>
            <person name="Tanaka Y."/>
            <person name="Kasuga D."/>
            <person name="Oba Y."/>
            <person name="Hase S."/>
            <person name="Sato K."/>
            <person name="Oba Y."/>
            <person name="Sakakibara Y."/>
        </authorList>
    </citation>
    <scope>NUCLEOTIDE SEQUENCE</scope>
</reference>
<dbReference type="SMART" id="SM00225">
    <property type="entry name" value="BTB"/>
    <property type="match status" value="1"/>
</dbReference>
<sequence length="323" mass="37297">MADARPPKRARTKEPEAEPPIQRSSKYWLEDGNVILQVQSTQFRLHKSFLAIHSSVFRDMFSLPLPADEPLIEGYPLAVLHGDTSEDWVHLLDAMFPDECFLDKPPFLDAVAGILRLGKKYDIPAFRKQCLERLKRQFPTTLEEYDEDIVVISRLQGTNFAEMSAHSINLARELGHFSVLPSAFYCLILQEPEVLGKHISLLDSVQDKLAAYKGYAEMSRDYPQTPLRWLKPSECIPSASCSTKDECELKRNRLFIELIPDPTMVAGIVDFWNEEDKWEEGLCEPCVTEAKELYEKMRKECWEKLPSYFGLPSWEELKKMDFE</sequence>
<dbReference type="CDD" id="cd18186">
    <property type="entry name" value="BTB_POZ_ZBTB_KLHL-like"/>
    <property type="match status" value="1"/>
</dbReference>
<protein>
    <recommendedName>
        <fullName evidence="2">BTB domain-containing protein</fullName>
    </recommendedName>
</protein>
<evidence type="ECO:0000313" key="4">
    <source>
        <dbReference type="Proteomes" id="UP000815677"/>
    </source>
</evidence>
<organism evidence="3 4">
    <name type="scientific">Mycena chlorophos</name>
    <name type="common">Agaric fungus</name>
    <name type="synonym">Agaricus chlorophos</name>
    <dbReference type="NCBI Taxonomy" id="658473"/>
    <lineage>
        <taxon>Eukaryota</taxon>
        <taxon>Fungi</taxon>
        <taxon>Dikarya</taxon>
        <taxon>Basidiomycota</taxon>
        <taxon>Agaricomycotina</taxon>
        <taxon>Agaricomycetes</taxon>
        <taxon>Agaricomycetidae</taxon>
        <taxon>Agaricales</taxon>
        <taxon>Marasmiineae</taxon>
        <taxon>Mycenaceae</taxon>
        <taxon>Mycena</taxon>
    </lineage>
</organism>
<dbReference type="Proteomes" id="UP000815677">
    <property type="component" value="Unassembled WGS sequence"/>
</dbReference>
<evidence type="ECO:0000313" key="3">
    <source>
        <dbReference type="EMBL" id="GAT43099.1"/>
    </source>
</evidence>
<dbReference type="InterPro" id="IPR011333">
    <property type="entry name" value="SKP1/BTB/POZ_sf"/>
</dbReference>
<dbReference type="InterPro" id="IPR000210">
    <property type="entry name" value="BTB/POZ_dom"/>
</dbReference>
<evidence type="ECO:0000259" key="2">
    <source>
        <dbReference type="PROSITE" id="PS50097"/>
    </source>
</evidence>
<proteinExistence type="predicted"/>
<dbReference type="PROSITE" id="PS50097">
    <property type="entry name" value="BTB"/>
    <property type="match status" value="1"/>
</dbReference>
<keyword evidence="4" id="KW-1185">Reference proteome</keyword>
<feature type="domain" description="BTB" evidence="2">
    <location>
        <begin position="32"/>
        <end position="104"/>
    </location>
</feature>
<accession>A0ABQ0KW18</accession>
<feature type="region of interest" description="Disordered" evidence="1">
    <location>
        <begin position="1"/>
        <end position="23"/>
    </location>
</feature>